<reference evidence="1" key="2">
    <citation type="submission" date="2021-12" db="EMBL/GenBank/DDBJ databases">
        <title>Resequencing data analysis of finger millet.</title>
        <authorList>
            <person name="Hatakeyama M."/>
            <person name="Aluri S."/>
            <person name="Balachadran M.T."/>
            <person name="Sivarajan S.R."/>
            <person name="Poveda L."/>
            <person name="Shimizu-Inatsugi R."/>
            <person name="Schlapbach R."/>
            <person name="Sreeman S.M."/>
            <person name="Shimizu K.K."/>
        </authorList>
    </citation>
    <scope>NUCLEOTIDE SEQUENCE</scope>
</reference>
<proteinExistence type="predicted"/>
<dbReference type="EMBL" id="BQKI01000096">
    <property type="protein sequence ID" value="GJN38403.1"/>
    <property type="molecule type" value="Genomic_DNA"/>
</dbReference>
<dbReference type="PANTHER" id="PTHR33116:SF86">
    <property type="entry name" value="REVERSE TRANSCRIPTASE DOMAIN-CONTAINING PROTEIN"/>
    <property type="match status" value="1"/>
</dbReference>
<dbReference type="AlphaFoldDB" id="A0AAV5FU62"/>
<gene>
    <name evidence="1" type="primary">gb27439</name>
    <name evidence="1" type="ORF">PR202_gb27439</name>
</gene>
<reference evidence="1" key="1">
    <citation type="journal article" date="2018" name="DNA Res.">
        <title>Multiple hybrid de novo genome assembly of finger millet, an orphan allotetraploid crop.</title>
        <authorList>
            <person name="Hatakeyama M."/>
            <person name="Aluri S."/>
            <person name="Balachadran M.T."/>
            <person name="Sivarajan S.R."/>
            <person name="Patrignani A."/>
            <person name="Gruter S."/>
            <person name="Poveda L."/>
            <person name="Shimizu-Inatsugi R."/>
            <person name="Baeten J."/>
            <person name="Francoijs K.J."/>
            <person name="Nataraja K.N."/>
            <person name="Reddy Y.A.N."/>
            <person name="Phadnis S."/>
            <person name="Ravikumar R.L."/>
            <person name="Schlapbach R."/>
            <person name="Sreeman S.M."/>
            <person name="Shimizu K.K."/>
        </authorList>
    </citation>
    <scope>NUCLEOTIDE SEQUENCE</scope>
</reference>
<sequence>MVSDAKLSIFFSPNTVVETKGEICEALNIMMEALNDKYLGLPALVGADKSDCFRHLVDRVLAKTKGWKEKLLSMGEKEVLIKSIAQAIPVFAMMVFKIPKNICKGISDAISQFWWGDDDEHRRMHWQAW</sequence>
<organism evidence="1 2">
    <name type="scientific">Eleusine coracana subsp. coracana</name>
    <dbReference type="NCBI Taxonomy" id="191504"/>
    <lineage>
        <taxon>Eukaryota</taxon>
        <taxon>Viridiplantae</taxon>
        <taxon>Streptophyta</taxon>
        <taxon>Embryophyta</taxon>
        <taxon>Tracheophyta</taxon>
        <taxon>Spermatophyta</taxon>
        <taxon>Magnoliopsida</taxon>
        <taxon>Liliopsida</taxon>
        <taxon>Poales</taxon>
        <taxon>Poaceae</taxon>
        <taxon>PACMAD clade</taxon>
        <taxon>Chloridoideae</taxon>
        <taxon>Cynodonteae</taxon>
        <taxon>Eleusininae</taxon>
        <taxon>Eleusine</taxon>
    </lineage>
</organism>
<name>A0AAV5FU62_ELECO</name>
<accession>A0AAV5FU62</accession>
<dbReference type="Proteomes" id="UP001054889">
    <property type="component" value="Unassembled WGS sequence"/>
</dbReference>
<protein>
    <submittedName>
        <fullName evidence="1">Uncharacterized protein</fullName>
    </submittedName>
</protein>
<comment type="caution">
    <text evidence="1">The sequence shown here is derived from an EMBL/GenBank/DDBJ whole genome shotgun (WGS) entry which is preliminary data.</text>
</comment>
<evidence type="ECO:0000313" key="2">
    <source>
        <dbReference type="Proteomes" id="UP001054889"/>
    </source>
</evidence>
<evidence type="ECO:0000313" key="1">
    <source>
        <dbReference type="EMBL" id="GJN38403.1"/>
    </source>
</evidence>
<dbReference type="PANTHER" id="PTHR33116">
    <property type="entry name" value="REVERSE TRANSCRIPTASE ZINC-BINDING DOMAIN-CONTAINING PROTEIN-RELATED-RELATED"/>
    <property type="match status" value="1"/>
</dbReference>
<keyword evidence="2" id="KW-1185">Reference proteome</keyword>